<dbReference type="PANTHER" id="PTHR36842">
    <property type="entry name" value="PROTEIN TOLB HOMOLOG"/>
    <property type="match status" value="1"/>
</dbReference>
<dbReference type="Gene3D" id="2.120.10.30">
    <property type="entry name" value="TolB, C-terminal domain"/>
    <property type="match status" value="1"/>
</dbReference>
<feature type="signal peptide" evidence="1">
    <location>
        <begin position="1"/>
        <end position="18"/>
    </location>
</feature>
<dbReference type="Proteomes" id="UP000199306">
    <property type="component" value="Unassembled WGS sequence"/>
</dbReference>
<keyword evidence="3" id="KW-1185">Reference proteome</keyword>
<organism evidence="2 3">
    <name type="scientific">Pseudarcicella hirudinis</name>
    <dbReference type="NCBI Taxonomy" id="1079859"/>
    <lineage>
        <taxon>Bacteria</taxon>
        <taxon>Pseudomonadati</taxon>
        <taxon>Bacteroidota</taxon>
        <taxon>Cytophagia</taxon>
        <taxon>Cytophagales</taxon>
        <taxon>Flectobacillaceae</taxon>
        <taxon>Pseudarcicella</taxon>
    </lineage>
</organism>
<name>A0A1I5P1D6_9BACT</name>
<dbReference type="OrthoDB" id="9760276at2"/>
<dbReference type="Gene3D" id="2.40.160.50">
    <property type="entry name" value="membrane protein fhac: a member of the omp85/tpsb transporter family"/>
    <property type="match status" value="1"/>
</dbReference>
<accession>A0A1I5P1D6</accession>
<feature type="chain" id="PRO_5011682186" description="WD40-like Beta Propeller Repeat" evidence="1">
    <location>
        <begin position="19"/>
        <end position="1064"/>
    </location>
</feature>
<dbReference type="STRING" id="1079859.SAMN04515674_102226"/>
<dbReference type="PANTHER" id="PTHR36842:SF1">
    <property type="entry name" value="PROTEIN TOLB"/>
    <property type="match status" value="1"/>
</dbReference>
<evidence type="ECO:0008006" key="4">
    <source>
        <dbReference type="Google" id="ProtNLM"/>
    </source>
</evidence>
<dbReference type="SUPFAM" id="SSF82171">
    <property type="entry name" value="DPP6 N-terminal domain-like"/>
    <property type="match status" value="1"/>
</dbReference>
<gene>
    <name evidence="2" type="ORF">SAMN04515674_102226</name>
</gene>
<sequence length="1064" mass="119802">MKKSLLILFLLSGFFAKAQNYFPTQTPFGKNRIQYRHFHWKVLTTQNFEVYFYDDALPMATVTAQFAESEFDRITEMLGYSPFSRTKIFVYSSVQDINQSNIGITLSSDKEVSDENLSKSRIEIAFSGNQVAYKKELVREISHVFVYDMLYGGSLKDALQNSLLLSVPEWFMNGVTAYIAEGWSVEMDDFMRDALLNKKLRKPNLATGKEAALIGQSIWNYIAEKNGRDNISNILNLTRIIRNEQTSIASTLGMPYSRFLREWHEYYSSMADNVNSSFQAPKIDLKVKQVKVGDTEKLNKFKISPDGSMVAFSTNNLGRSAVEVYNFKTKKTHTLFNIGYKTLNQSINYNTPLLSWTRGNSLAVIFENGGSTELDVFTDFSDKKPAGKLSIYRYLDFDQVSDFDISDDGTNIVLSAEKKGQNDLFLYNISRKNTVQLTNDLYDDLYPQFVGNAGKVIFTSNRLKDSLDVDKGSFKSIGSKFSLFVHDGKPKSESVRRLVESNGMITRPVVTDGSTVYFLNDEKGVRNIYRLVSGDSLATQMTAYRNNIIDFDINVAKNLVFRTAENQTDYIAYQNQADFNATGNYSITPRISRITGVPMTEKQEAKTNNATPLTNVPAEVPKPAEPTIVLAPGEVDTDNYQFDNLTVTKPADKKTDVKKSRNERNNIARQTRKDNIKIKGPTDYTNPFVVNGTDGNFVVDPVRGLGYSFAVTMNDLLENHQLKGGIFITPNLKNSDLWAEYSYLPKRVDFTVRFDRKVLSQETETLSQKVRFNRLSASASYPFNANARLTISPSYTSNRAINLYSVSTPEIFSDYLGANAEFVYDNTISSGVNALEGTRFKVKYEHFTGLASAKDGFERFTADIRHYLKVGQYMILAGRLSGGHSFGDSPKQFIMGGMDNWLFIERESRNTNNPLGTGIASKDIFLSDFATSLRGFNVNKLSGVSNLLFNVELRIPIVRYLTKNPIYSNFFKNLQLSAFTDVGTAWTGASPFSRKNGFNTIVYGGGTNPFQATVTDFRNPFLVGYGVGARTTMLGYFVKFDVGWGMENKDIKSPISYLTLGYDF</sequence>
<evidence type="ECO:0000313" key="2">
    <source>
        <dbReference type="EMBL" id="SFP27855.1"/>
    </source>
</evidence>
<evidence type="ECO:0000256" key="1">
    <source>
        <dbReference type="SAM" id="SignalP"/>
    </source>
</evidence>
<keyword evidence="1" id="KW-0732">Signal</keyword>
<evidence type="ECO:0000313" key="3">
    <source>
        <dbReference type="Proteomes" id="UP000199306"/>
    </source>
</evidence>
<dbReference type="InterPro" id="IPR011042">
    <property type="entry name" value="6-blade_b-propeller_TolB-like"/>
</dbReference>
<dbReference type="AlphaFoldDB" id="A0A1I5P1D6"/>
<protein>
    <recommendedName>
        <fullName evidence="4">WD40-like Beta Propeller Repeat</fullName>
    </recommendedName>
</protein>
<proteinExistence type="predicted"/>
<reference evidence="2 3" key="1">
    <citation type="submission" date="2016-10" db="EMBL/GenBank/DDBJ databases">
        <authorList>
            <person name="de Groot N.N."/>
        </authorList>
    </citation>
    <scope>NUCLEOTIDE SEQUENCE [LARGE SCALE GENOMIC DNA]</scope>
    <source>
        <strain evidence="3">E92,LMG 26720,CCM 7988</strain>
    </source>
</reference>
<dbReference type="RefSeq" id="WP_092012670.1">
    <property type="nucleotide sequence ID" value="NZ_FOXH01000002.1"/>
</dbReference>
<dbReference type="EMBL" id="FOXH01000002">
    <property type="protein sequence ID" value="SFP27855.1"/>
    <property type="molecule type" value="Genomic_DNA"/>
</dbReference>